<organism evidence="2 3">
    <name type="scientific">Geodermatophilus telluris</name>
    <dbReference type="NCBI Taxonomy" id="1190417"/>
    <lineage>
        <taxon>Bacteria</taxon>
        <taxon>Bacillati</taxon>
        <taxon>Actinomycetota</taxon>
        <taxon>Actinomycetes</taxon>
        <taxon>Geodermatophilales</taxon>
        <taxon>Geodermatophilaceae</taxon>
        <taxon>Geodermatophilus</taxon>
    </lineage>
</organism>
<proteinExistence type="predicted"/>
<feature type="region of interest" description="Disordered" evidence="1">
    <location>
        <begin position="383"/>
        <end position="407"/>
    </location>
</feature>
<evidence type="ECO:0000313" key="2">
    <source>
        <dbReference type="EMBL" id="SDC96068.1"/>
    </source>
</evidence>
<reference evidence="3" key="1">
    <citation type="submission" date="2016-10" db="EMBL/GenBank/DDBJ databases">
        <authorList>
            <person name="Varghese N."/>
            <person name="Submissions S."/>
        </authorList>
    </citation>
    <scope>NUCLEOTIDE SEQUENCE [LARGE SCALE GENOMIC DNA]</scope>
    <source>
        <strain evidence="3">DSM 45421</strain>
    </source>
</reference>
<evidence type="ECO:0000256" key="1">
    <source>
        <dbReference type="SAM" id="MobiDB-lite"/>
    </source>
</evidence>
<accession>A0A1G6QUM1</accession>
<protein>
    <submittedName>
        <fullName evidence="2">Uncharacterized protein</fullName>
    </submittedName>
</protein>
<sequence length="407" mass="44418">MPRTAVAPYDPNRPHARRRTDPPPSPTPARRPATGRSDVFPRMHRERMRRRGERLLAAAERGRNAVAAEEQARRAAGSVVGFTQLQLTEQQQSRAAFTELVAAGQELLTSLESLLAPDAEPFWTALANDETALSALPWDRRLRLQESADHDVFAVLPLLGYRPPPDLEEIAPELRTAVDGVLNEGTPAGLRAPRARRARRELTFFVRQLRRTLTEAAEHGPKPEEVSRRVRVTAWVRQAILVAGPAALAVLAAAFAEAPTDLGAAGGEAGVETVKQAVELGSAVVLTRVLGAGGPPPPAATLEDLTDDVDDRMADVHAVANLPPGDDAREEAVFLALRTLYRALQQQAREGQTGPRGRHARLWAEVRELLRGDDLQLAVGVWEDGRKSPRRRGGPGRRRPRNARSGQ</sequence>
<keyword evidence="3" id="KW-1185">Reference proteome</keyword>
<dbReference type="Proteomes" id="UP000199416">
    <property type="component" value="Unassembled WGS sequence"/>
</dbReference>
<feature type="region of interest" description="Disordered" evidence="1">
    <location>
        <begin position="1"/>
        <end position="45"/>
    </location>
</feature>
<evidence type="ECO:0000313" key="3">
    <source>
        <dbReference type="Proteomes" id="UP000199416"/>
    </source>
</evidence>
<name>A0A1G6QUM1_9ACTN</name>
<gene>
    <name evidence="2" type="ORF">SAMN05660690_3116</name>
</gene>
<dbReference type="AlphaFoldDB" id="A0A1G6QUM1"/>
<dbReference type="EMBL" id="FMZF01000004">
    <property type="protein sequence ID" value="SDC96068.1"/>
    <property type="molecule type" value="Genomic_DNA"/>
</dbReference>
<feature type="compositionally biased region" description="Basic residues" evidence="1">
    <location>
        <begin position="388"/>
        <end position="407"/>
    </location>
</feature>